<dbReference type="InParanoid" id="A0A2K3E891"/>
<dbReference type="Pfam" id="PF09834">
    <property type="entry name" value="DUF2061"/>
    <property type="match status" value="1"/>
</dbReference>
<dbReference type="ExpressionAtlas" id="A0A2K3E891">
    <property type="expression patterns" value="baseline"/>
</dbReference>
<dbReference type="InterPro" id="IPR018638">
    <property type="entry name" value="DUF2061_membrane"/>
</dbReference>
<evidence type="ECO:0000313" key="3">
    <source>
        <dbReference type="EMBL" id="PNW88999.1"/>
    </source>
</evidence>
<sequence>MQNVLLQTRSLGAACPRVAGSTQARRLRPVCALSLDRSGADGSGRKPRSVEVAASSALSLQQVQLQVAESLVTEEAQSAYDAGYQAGLAAARKAQESKAAPEAPAPGVQPVQDSMFRSLVKAFSWRFFSTATTIFLTLTFFNASLEDALEMGAAEFVSKYVLFLIHERLWILVTLF</sequence>
<dbReference type="GeneID" id="5715806"/>
<protein>
    <recommendedName>
        <fullName evidence="2">DUF2061 domain-containing protein</fullName>
    </recommendedName>
</protein>
<keyword evidence="1" id="KW-0472">Membrane</keyword>
<accession>A0A2K3E891</accession>
<dbReference type="RefSeq" id="XP_042928930.1">
    <property type="nucleotide sequence ID" value="XM_043059016.1"/>
</dbReference>
<dbReference type="PaxDb" id="3055-EDP09544"/>
<dbReference type="OrthoDB" id="532386at2759"/>
<name>A0A2K3E891_CHLRE</name>
<feature type="domain" description="DUF2061" evidence="2">
    <location>
        <begin position="119"/>
        <end position="170"/>
    </location>
</feature>
<reference evidence="3 4" key="1">
    <citation type="journal article" date="2007" name="Science">
        <title>The Chlamydomonas genome reveals the evolution of key animal and plant functions.</title>
        <authorList>
            <person name="Merchant S.S."/>
            <person name="Prochnik S.E."/>
            <person name="Vallon O."/>
            <person name="Harris E.H."/>
            <person name="Karpowicz S.J."/>
            <person name="Witman G.B."/>
            <person name="Terry A."/>
            <person name="Salamov A."/>
            <person name="Fritz-Laylin L.K."/>
            <person name="Marechal-Drouard L."/>
            <person name="Marshall W.F."/>
            <person name="Qu L.H."/>
            <person name="Nelson D.R."/>
            <person name="Sanderfoot A.A."/>
            <person name="Spalding M.H."/>
            <person name="Kapitonov V.V."/>
            <person name="Ren Q."/>
            <person name="Ferris P."/>
            <person name="Lindquist E."/>
            <person name="Shapiro H."/>
            <person name="Lucas S.M."/>
            <person name="Grimwood J."/>
            <person name="Schmutz J."/>
            <person name="Cardol P."/>
            <person name="Cerutti H."/>
            <person name="Chanfreau G."/>
            <person name="Chen C.L."/>
            <person name="Cognat V."/>
            <person name="Croft M.T."/>
            <person name="Dent R."/>
            <person name="Dutcher S."/>
            <person name="Fernandez E."/>
            <person name="Fukuzawa H."/>
            <person name="Gonzalez-Ballester D."/>
            <person name="Gonzalez-Halphen D."/>
            <person name="Hallmann A."/>
            <person name="Hanikenne M."/>
            <person name="Hippler M."/>
            <person name="Inwood W."/>
            <person name="Jabbari K."/>
            <person name="Kalanon M."/>
            <person name="Kuras R."/>
            <person name="Lefebvre P.A."/>
            <person name="Lemaire S.D."/>
            <person name="Lobanov A.V."/>
            <person name="Lohr M."/>
            <person name="Manuell A."/>
            <person name="Meier I."/>
            <person name="Mets L."/>
            <person name="Mittag M."/>
            <person name="Mittelmeier T."/>
            <person name="Moroney J.V."/>
            <person name="Moseley J."/>
            <person name="Napoli C."/>
            <person name="Nedelcu A.M."/>
            <person name="Niyogi K."/>
            <person name="Novoselov S.V."/>
            <person name="Paulsen I.T."/>
            <person name="Pazour G."/>
            <person name="Purton S."/>
            <person name="Ral J.P."/>
            <person name="Riano-Pachon D.M."/>
            <person name="Riekhof W."/>
            <person name="Rymarquis L."/>
            <person name="Schroda M."/>
            <person name="Stern D."/>
            <person name="Umen J."/>
            <person name="Willows R."/>
            <person name="Wilson N."/>
            <person name="Zimmer S.L."/>
            <person name="Allmer J."/>
            <person name="Balk J."/>
            <person name="Bisova K."/>
            <person name="Chen C.J."/>
            <person name="Elias M."/>
            <person name="Gendler K."/>
            <person name="Hauser C."/>
            <person name="Lamb M.R."/>
            <person name="Ledford H."/>
            <person name="Long J.C."/>
            <person name="Minagawa J."/>
            <person name="Page M.D."/>
            <person name="Pan J."/>
            <person name="Pootakham W."/>
            <person name="Roje S."/>
            <person name="Rose A."/>
            <person name="Stahlberg E."/>
            <person name="Terauchi A.M."/>
            <person name="Yang P."/>
            <person name="Ball S."/>
            <person name="Bowler C."/>
            <person name="Dieckmann C.L."/>
            <person name="Gladyshev V.N."/>
            <person name="Green P."/>
            <person name="Jorgensen R."/>
            <person name="Mayfield S."/>
            <person name="Mueller-Roeber B."/>
            <person name="Rajamani S."/>
            <person name="Sayre R.T."/>
            <person name="Brokstein P."/>
            <person name="Dubchak I."/>
            <person name="Goodstein D."/>
            <person name="Hornick L."/>
            <person name="Huang Y.W."/>
            <person name="Jhaveri J."/>
            <person name="Luo Y."/>
            <person name="Martinez D."/>
            <person name="Ngau W.C."/>
            <person name="Otillar B."/>
            <person name="Poliakov A."/>
            <person name="Porter A."/>
            <person name="Szajkowski L."/>
            <person name="Werner G."/>
            <person name="Zhou K."/>
            <person name="Grigoriev I.V."/>
            <person name="Rokhsar D.S."/>
            <person name="Grossman A.R."/>
        </authorList>
    </citation>
    <scope>NUCLEOTIDE SEQUENCE [LARGE SCALE GENOMIC DNA]</scope>
    <source>
        <strain evidence="4">CC-503</strain>
    </source>
</reference>
<gene>
    <name evidence="3" type="ORF">CHLRE_01g054050v5</name>
</gene>
<evidence type="ECO:0000259" key="2">
    <source>
        <dbReference type="Pfam" id="PF09834"/>
    </source>
</evidence>
<keyword evidence="1" id="KW-0812">Transmembrane</keyword>
<evidence type="ECO:0000256" key="1">
    <source>
        <dbReference type="SAM" id="Phobius"/>
    </source>
</evidence>
<organism evidence="3 4">
    <name type="scientific">Chlamydomonas reinhardtii</name>
    <name type="common">Chlamydomonas smithii</name>
    <dbReference type="NCBI Taxonomy" id="3055"/>
    <lineage>
        <taxon>Eukaryota</taxon>
        <taxon>Viridiplantae</taxon>
        <taxon>Chlorophyta</taxon>
        <taxon>core chlorophytes</taxon>
        <taxon>Chlorophyceae</taxon>
        <taxon>CS clade</taxon>
        <taxon>Chlamydomonadales</taxon>
        <taxon>Chlamydomonadaceae</taxon>
        <taxon>Chlamydomonas</taxon>
    </lineage>
</organism>
<dbReference type="AlphaFoldDB" id="A0A2K3E891"/>
<dbReference type="EMBL" id="CM008962">
    <property type="protein sequence ID" value="PNW88999.1"/>
    <property type="molecule type" value="Genomic_DNA"/>
</dbReference>
<dbReference type="Proteomes" id="UP000006906">
    <property type="component" value="Chromosome 1"/>
</dbReference>
<proteinExistence type="predicted"/>
<dbReference type="Gramene" id="PNW88999">
    <property type="protein sequence ID" value="PNW88999"/>
    <property type="gene ID" value="CHLRE_01g054050v5"/>
</dbReference>
<dbReference type="KEGG" id="cre:CHLRE_01g054050v5"/>
<keyword evidence="1" id="KW-1133">Transmembrane helix</keyword>
<keyword evidence="4" id="KW-1185">Reference proteome</keyword>
<evidence type="ECO:0000313" key="4">
    <source>
        <dbReference type="Proteomes" id="UP000006906"/>
    </source>
</evidence>
<feature type="transmembrane region" description="Helical" evidence="1">
    <location>
        <begin position="125"/>
        <end position="145"/>
    </location>
</feature>